<keyword evidence="8" id="KW-0812">Transmembrane</keyword>
<evidence type="ECO:0000256" key="8">
    <source>
        <dbReference type="SAM" id="Phobius"/>
    </source>
</evidence>
<keyword evidence="4" id="KW-0249">Electron transport</keyword>
<keyword evidence="8" id="KW-0472">Membrane</keyword>
<feature type="transmembrane region" description="Helical" evidence="8">
    <location>
        <begin position="354"/>
        <end position="373"/>
    </location>
</feature>
<evidence type="ECO:0000256" key="3">
    <source>
        <dbReference type="ARBA" id="ARBA00022723"/>
    </source>
</evidence>
<dbReference type="EMBL" id="CP066167">
    <property type="protein sequence ID" value="QQD19323.1"/>
    <property type="molecule type" value="Genomic_DNA"/>
</dbReference>
<dbReference type="KEGG" id="snan:I6N98_05570"/>
<keyword evidence="1" id="KW-0813">Transport</keyword>
<dbReference type="InterPro" id="IPR017896">
    <property type="entry name" value="4Fe4S_Fe-S-bd"/>
</dbReference>
<dbReference type="Pfam" id="PF12801">
    <property type="entry name" value="Fer4_5"/>
    <property type="match status" value="1"/>
</dbReference>
<evidence type="ECO:0000256" key="5">
    <source>
        <dbReference type="ARBA" id="ARBA00023004"/>
    </source>
</evidence>
<feature type="transmembrane region" description="Helical" evidence="8">
    <location>
        <begin position="107"/>
        <end position="127"/>
    </location>
</feature>
<dbReference type="InterPro" id="IPR013783">
    <property type="entry name" value="Ig-like_fold"/>
</dbReference>
<dbReference type="PROSITE" id="PS51379">
    <property type="entry name" value="4FE4S_FER_2"/>
    <property type="match status" value="1"/>
</dbReference>
<feature type="transmembrane region" description="Helical" evidence="8">
    <location>
        <begin position="211"/>
        <end position="232"/>
    </location>
</feature>
<evidence type="ECO:0000256" key="4">
    <source>
        <dbReference type="ARBA" id="ARBA00022982"/>
    </source>
</evidence>
<keyword evidence="5" id="KW-0408">Iron</keyword>
<dbReference type="SUPFAM" id="SSF54862">
    <property type="entry name" value="4Fe-4S ferredoxins"/>
    <property type="match status" value="1"/>
</dbReference>
<dbReference type="GO" id="GO:0051539">
    <property type="term" value="F:4 iron, 4 sulfur cluster binding"/>
    <property type="evidence" value="ECO:0007669"/>
    <property type="project" value="UniProtKB-KW"/>
</dbReference>
<evidence type="ECO:0000313" key="11">
    <source>
        <dbReference type="Proteomes" id="UP000596063"/>
    </source>
</evidence>
<dbReference type="PROSITE" id="PS00198">
    <property type="entry name" value="4FE4S_FER_1"/>
    <property type="match status" value="1"/>
</dbReference>
<dbReference type="Proteomes" id="UP000596063">
    <property type="component" value="Chromosome"/>
</dbReference>
<dbReference type="InterPro" id="IPR009051">
    <property type="entry name" value="Helical_ferredxn"/>
</dbReference>
<dbReference type="InterPro" id="IPR017900">
    <property type="entry name" value="4Fe4S_Fe_S_CS"/>
</dbReference>
<sequence>MNANHPFDTQRANGGDANRDPDRIPVEEFAPAEVSEIDLYQKREKIYTRKIEGFYQRLRTLTGWPLLAGFFLLPWFNWDGRQSVLFDLPARQFHVLGFTFWPQDLTMLAWVLIIAAFALFAVTNLAGRVWCGYSCPQTVWTSMFMWIEQKVEGSRNQRMKLDAAPWSLNKAGKKALKLSLWLALAFYTGFTFVGYFTPIHELGYDFYRLDVNPWAAVWVGIFTLLTFLNAGWMREQVCQYMCPYARFQSAMFDPDTLIISYDEKRGEPRGSRKRHDNPSELGLGDCVDCQLCVQVCPTGIDIRDGLQYQCIGCALCIDACNSVMDKLGYQKGLIRYTTENSLDGKPSRIMRPRLLGYIVAVIVMTGLLGYKIVDRDTLELSVLRDRQSLYVENSQGGIDNIYTIKVANKTQQSHRYKLSVSAPHSLEWIGAKEVEVLTGEVVELPVKLRTQQGEGLPTHFDVTFNAEPMDTEGDIQQSESRFFTPGQSR</sequence>
<organism evidence="10 11">
    <name type="scientific">Spongiibacter nanhainus</name>
    <dbReference type="NCBI Taxonomy" id="2794344"/>
    <lineage>
        <taxon>Bacteria</taxon>
        <taxon>Pseudomonadati</taxon>
        <taxon>Pseudomonadota</taxon>
        <taxon>Gammaproteobacteria</taxon>
        <taxon>Cellvibrionales</taxon>
        <taxon>Spongiibacteraceae</taxon>
        <taxon>Spongiibacter</taxon>
    </lineage>
</organism>
<name>A0A7T4UR10_9GAMM</name>
<dbReference type="PANTHER" id="PTHR30176">
    <property type="entry name" value="FERREDOXIN-TYPE PROTEIN NAPH"/>
    <property type="match status" value="1"/>
</dbReference>
<feature type="transmembrane region" description="Helical" evidence="8">
    <location>
        <begin position="178"/>
        <end position="199"/>
    </location>
</feature>
<dbReference type="PANTHER" id="PTHR30176:SF3">
    <property type="entry name" value="FERREDOXIN-TYPE PROTEIN NAPH"/>
    <property type="match status" value="1"/>
</dbReference>
<evidence type="ECO:0000256" key="7">
    <source>
        <dbReference type="SAM" id="MobiDB-lite"/>
    </source>
</evidence>
<dbReference type="GO" id="GO:0005886">
    <property type="term" value="C:plasma membrane"/>
    <property type="evidence" value="ECO:0007669"/>
    <property type="project" value="TreeGrafter"/>
</dbReference>
<dbReference type="RefSeq" id="WP_198570808.1">
    <property type="nucleotide sequence ID" value="NZ_CP066167.1"/>
</dbReference>
<gene>
    <name evidence="10" type="primary">ccoG</name>
    <name evidence="10" type="ORF">I6N98_05570</name>
</gene>
<keyword evidence="6" id="KW-0411">Iron-sulfur</keyword>
<evidence type="ECO:0000259" key="9">
    <source>
        <dbReference type="PROSITE" id="PS51379"/>
    </source>
</evidence>
<dbReference type="Gene3D" id="2.60.40.10">
    <property type="entry name" value="Immunoglobulins"/>
    <property type="match status" value="1"/>
</dbReference>
<reference evidence="10 11" key="1">
    <citation type="submission" date="2020-12" db="EMBL/GenBank/DDBJ databases">
        <authorList>
            <person name="Shan Y."/>
        </authorList>
    </citation>
    <scope>NUCLEOTIDE SEQUENCE [LARGE SCALE GENOMIC DNA]</scope>
    <source>
        <strain evidence="11">csc3.9</strain>
    </source>
</reference>
<evidence type="ECO:0000256" key="6">
    <source>
        <dbReference type="ARBA" id="ARBA00023014"/>
    </source>
</evidence>
<dbReference type="Pfam" id="PF13746">
    <property type="entry name" value="Fer4_18"/>
    <property type="match status" value="1"/>
</dbReference>
<evidence type="ECO:0000256" key="1">
    <source>
        <dbReference type="ARBA" id="ARBA00022448"/>
    </source>
</evidence>
<dbReference type="NCBIfam" id="TIGR02745">
    <property type="entry name" value="ccoG_rdxA_fixG"/>
    <property type="match status" value="1"/>
</dbReference>
<dbReference type="FunFam" id="1.10.1060.10:FF:000015">
    <property type="entry name" value="Cytochrome c oxidase accessory protein CcoG"/>
    <property type="match status" value="1"/>
</dbReference>
<dbReference type="InterPro" id="IPR032879">
    <property type="entry name" value="FixG_C"/>
</dbReference>
<feature type="region of interest" description="Disordered" evidence="7">
    <location>
        <begin position="1"/>
        <end position="23"/>
    </location>
</feature>
<protein>
    <submittedName>
        <fullName evidence="10">Cytochrome c oxidase accessory protein CcoG</fullName>
    </submittedName>
</protein>
<keyword evidence="3" id="KW-0479">Metal-binding</keyword>
<feature type="transmembrane region" description="Helical" evidence="8">
    <location>
        <begin position="58"/>
        <end position="76"/>
    </location>
</feature>
<dbReference type="Gene3D" id="1.10.1060.10">
    <property type="entry name" value="Alpha-helical ferredoxin"/>
    <property type="match status" value="1"/>
</dbReference>
<dbReference type="GO" id="GO:0046872">
    <property type="term" value="F:metal ion binding"/>
    <property type="evidence" value="ECO:0007669"/>
    <property type="project" value="UniProtKB-KW"/>
</dbReference>
<keyword evidence="8" id="KW-1133">Transmembrane helix</keyword>
<keyword evidence="11" id="KW-1185">Reference proteome</keyword>
<accession>A0A7T4UR10</accession>
<dbReference type="InterPro" id="IPR014116">
    <property type="entry name" value="Cyt_c_oxidase_cbb3_FixG"/>
</dbReference>
<dbReference type="Pfam" id="PF11614">
    <property type="entry name" value="FixG_C"/>
    <property type="match status" value="1"/>
</dbReference>
<dbReference type="InterPro" id="IPR051684">
    <property type="entry name" value="Electron_Trans/Redox"/>
</dbReference>
<keyword evidence="2" id="KW-0004">4Fe-4S</keyword>
<evidence type="ECO:0000256" key="2">
    <source>
        <dbReference type="ARBA" id="ARBA00022485"/>
    </source>
</evidence>
<feature type="domain" description="4Fe-4S ferredoxin-type" evidence="9">
    <location>
        <begin position="277"/>
        <end position="305"/>
    </location>
</feature>
<dbReference type="AlphaFoldDB" id="A0A7T4UR10"/>
<proteinExistence type="predicted"/>
<evidence type="ECO:0000313" key="10">
    <source>
        <dbReference type="EMBL" id="QQD19323.1"/>
    </source>
</evidence>